<comment type="similarity">
    <text evidence="1">Belongs to the glycosyltransferase group 1 family. Glycosyltransferase 4 subfamily.</text>
</comment>
<feature type="domain" description="Glycosyl transferase family 1" evidence="2">
    <location>
        <begin position="220"/>
        <end position="378"/>
    </location>
</feature>
<dbReference type="SUPFAM" id="SSF53756">
    <property type="entry name" value="UDP-Glycosyltransferase/glycogen phosphorylase"/>
    <property type="match status" value="1"/>
</dbReference>
<dbReference type="Pfam" id="PF00534">
    <property type="entry name" value="Glycos_transf_1"/>
    <property type="match status" value="1"/>
</dbReference>
<dbReference type="Gene3D" id="3.40.50.2000">
    <property type="entry name" value="Glycogen Phosphorylase B"/>
    <property type="match status" value="2"/>
</dbReference>
<dbReference type="AlphaFoldDB" id="A0A9X7ATU7"/>
<feature type="domain" description="Glycosyltransferase subfamily 4-like N-terminal" evidence="3">
    <location>
        <begin position="15"/>
        <end position="206"/>
    </location>
</feature>
<evidence type="ECO:0000259" key="3">
    <source>
        <dbReference type="Pfam" id="PF13439"/>
    </source>
</evidence>
<comment type="caution">
    <text evidence="4">The sequence shown here is derived from an EMBL/GenBank/DDBJ whole genome shotgun (WGS) entry which is preliminary data.</text>
</comment>
<dbReference type="GO" id="GO:0016757">
    <property type="term" value="F:glycosyltransferase activity"/>
    <property type="evidence" value="ECO:0007669"/>
    <property type="project" value="InterPro"/>
</dbReference>
<dbReference type="EMBL" id="NVCU01000518">
    <property type="protein sequence ID" value="PFT72412.1"/>
    <property type="molecule type" value="Genomic_DNA"/>
</dbReference>
<dbReference type="CDD" id="cd03801">
    <property type="entry name" value="GT4_PimA-like"/>
    <property type="match status" value="1"/>
</dbReference>
<evidence type="ECO:0000259" key="2">
    <source>
        <dbReference type="Pfam" id="PF00534"/>
    </source>
</evidence>
<dbReference type="Proteomes" id="UP000225910">
    <property type="component" value="Unassembled WGS sequence"/>
</dbReference>
<dbReference type="Pfam" id="PF13439">
    <property type="entry name" value="Glyco_transf_4"/>
    <property type="match status" value="1"/>
</dbReference>
<gene>
    <name evidence="4" type="ORF">COK81_33340</name>
</gene>
<evidence type="ECO:0000256" key="1">
    <source>
        <dbReference type="ARBA" id="ARBA00009481"/>
    </source>
</evidence>
<reference evidence="4 5" key="1">
    <citation type="submission" date="2017-09" db="EMBL/GenBank/DDBJ databases">
        <title>Large-scale bioinformatics analysis of Bacillus genomes uncovers conserved roles of natural products in bacterial physiology.</title>
        <authorList>
            <consortium name="Agbiome Team Llc"/>
            <person name="Bleich R.M."/>
            <person name="Grubbs K.J."/>
            <person name="Santa Maria K.C."/>
            <person name="Allen S.E."/>
            <person name="Farag S."/>
            <person name="Shank E.A."/>
            <person name="Bowers A."/>
        </authorList>
    </citation>
    <scope>NUCLEOTIDE SEQUENCE [LARGE SCALE GENOMIC DNA]</scope>
    <source>
        <strain evidence="4 5">AFS064137</strain>
    </source>
</reference>
<keyword evidence="4" id="KW-0808">Transferase</keyword>
<proteinExistence type="inferred from homology"/>
<evidence type="ECO:0000313" key="4">
    <source>
        <dbReference type="EMBL" id="PFT72412.1"/>
    </source>
</evidence>
<dbReference type="RefSeq" id="WP_098680225.1">
    <property type="nucleotide sequence ID" value="NZ_NVCU01000518.1"/>
</dbReference>
<accession>A0A9X7ATU7</accession>
<evidence type="ECO:0000313" key="5">
    <source>
        <dbReference type="Proteomes" id="UP000225910"/>
    </source>
</evidence>
<dbReference type="InterPro" id="IPR001296">
    <property type="entry name" value="Glyco_trans_1"/>
</dbReference>
<dbReference type="InterPro" id="IPR028098">
    <property type="entry name" value="Glyco_trans_4-like_N"/>
</dbReference>
<dbReference type="PANTHER" id="PTHR12526">
    <property type="entry name" value="GLYCOSYLTRANSFERASE"/>
    <property type="match status" value="1"/>
</dbReference>
<name>A0A9X7ATU7_BACTU</name>
<protein>
    <submittedName>
        <fullName evidence="4">Glycosyl transferase</fullName>
    </submittedName>
</protein>
<organism evidence="4 5">
    <name type="scientific">Bacillus thuringiensis</name>
    <dbReference type="NCBI Taxonomy" id="1428"/>
    <lineage>
        <taxon>Bacteria</taxon>
        <taxon>Bacillati</taxon>
        <taxon>Bacillota</taxon>
        <taxon>Bacilli</taxon>
        <taxon>Bacillales</taxon>
        <taxon>Bacillaceae</taxon>
        <taxon>Bacillus</taxon>
        <taxon>Bacillus cereus group</taxon>
    </lineage>
</organism>
<sequence>MKILLATYWSIPHLGGVWNYMDQLRTALESLGHEVDILGYGDENTTIHIVNQTFKIAYATLLPSLQVKLNPQDFPHIYQHPIIQYTEFRRAAYEWFLTQLNLEQYDIIHAQDVVSAASFAKNLSHRSTLIATIHGSVAHEIKRQLRTIHLSPTAPIADIYFEQLEHTGATSTAVTITANNWLKNILSGDFNVPSNHIKVLQYGFDTIGFLNKLETSTYIPRPENKKVIFFSGRLVEIKGIQYLLPALAQLKTIRNDFVCWIAGTGDEEESLKMTSQQLGLTNDVFFLGRRDDIPSLLSNADIFVQPSLLDNQPLSLIEAQLAGVPSIVSDAGGLPEMVQHGINGFIIPKENSEEMCRYLNILLTNEQYRLQLGANAKAFALAHWDMNTGVEKLLTIYTEAIKNRR</sequence>